<dbReference type="Proteomes" id="UP000228987">
    <property type="component" value="Unassembled WGS sequence"/>
</dbReference>
<reference evidence="3" key="1">
    <citation type="submission" date="2017-08" db="EMBL/GenBank/DDBJ databases">
        <title>A dynamic microbial community with high functional redundancy inhabits the cold, oxic subseafloor aquifer.</title>
        <authorList>
            <person name="Tully B.J."/>
            <person name="Wheat C.G."/>
            <person name="Glazer B.T."/>
            <person name="Huber J.A."/>
        </authorList>
    </citation>
    <scope>NUCLEOTIDE SEQUENCE [LARGE SCALE GENOMIC DNA]</scope>
</reference>
<protein>
    <submittedName>
        <fullName evidence="2">Uncharacterized protein</fullName>
    </submittedName>
</protein>
<evidence type="ECO:0000313" key="2">
    <source>
        <dbReference type="EMBL" id="PCJ41110.1"/>
    </source>
</evidence>
<name>A0A2A5CCD0_9GAMM</name>
<accession>A0A2A5CCD0</accession>
<gene>
    <name evidence="2" type="ORF">COA71_08670</name>
</gene>
<organism evidence="2 3">
    <name type="scientific">SAR86 cluster bacterium</name>
    <dbReference type="NCBI Taxonomy" id="2030880"/>
    <lineage>
        <taxon>Bacteria</taxon>
        <taxon>Pseudomonadati</taxon>
        <taxon>Pseudomonadota</taxon>
        <taxon>Gammaproteobacteria</taxon>
        <taxon>SAR86 cluster</taxon>
    </lineage>
</organism>
<feature type="signal peptide" evidence="1">
    <location>
        <begin position="1"/>
        <end position="21"/>
    </location>
</feature>
<keyword evidence="1" id="KW-0732">Signal</keyword>
<feature type="chain" id="PRO_5012450004" evidence="1">
    <location>
        <begin position="22"/>
        <end position="190"/>
    </location>
</feature>
<evidence type="ECO:0000313" key="3">
    <source>
        <dbReference type="Proteomes" id="UP000228987"/>
    </source>
</evidence>
<sequence>MRKILSLTTFLFLLLTTIASAQETRLAGFWVINEDLSEITDDKVELALIASGSKPTKGFFNRDREYYRGGPVEQEMYDFISYELTLNISIEPAEYTFQYGEFLRPVYLDNRGNSVSLSGLDDVKDFSFGHWENNQLIVEGRPRDNGFTDEHYSLSDDGMQLRVELFIQPRFLSIPIELLRVYDRVSENEE</sequence>
<comment type="caution">
    <text evidence="2">The sequence shown here is derived from an EMBL/GenBank/DDBJ whole genome shotgun (WGS) entry which is preliminary data.</text>
</comment>
<dbReference type="AlphaFoldDB" id="A0A2A5CCD0"/>
<proteinExistence type="predicted"/>
<evidence type="ECO:0000256" key="1">
    <source>
        <dbReference type="SAM" id="SignalP"/>
    </source>
</evidence>
<dbReference type="EMBL" id="NVWI01000006">
    <property type="protein sequence ID" value="PCJ41110.1"/>
    <property type="molecule type" value="Genomic_DNA"/>
</dbReference>